<protein>
    <recommendedName>
        <fullName evidence="4">DUF3575 domain-containing protein</fullName>
    </recommendedName>
</protein>
<feature type="chain" id="PRO_5019043358" description="DUF3575 domain-containing protein" evidence="1">
    <location>
        <begin position="21"/>
        <end position="256"/>
    </location>
</feature>
<evidence type="ECO:0008006" key="4">
    <source>
        <dbReference type="Google" id="ProtNLM"/>
    </source>
</evidence>
<dbReference type="RefSeq" id="WP_122202047.1">
    <property type="nucleotide sequence ID" value="NZ_CABJFV010000018.1"/>
</dbReference>
<accession>A0A413VGE7</accession>
<reference evidence="2 3" key="1">
    <citation type="submission" date="2018-08" db="EMBL/GenBank/DDBJ databases">
        <title>A genome reference for cultivated species of the human gut microbiota.</title>
        <authorList>
            <person name="Zou Y."/>
            <person name="Xue W."/>
            <person name="Luo G."/>
        </authorList>
    </citation>
    <scope>NUCLEOTIDE SEQUENCE [LARGE SCALE GENOMIC DNA]</scope>
    <source>
        <strain evidence="2 3">AM40-30BH</strain>
    </source>
</reference>
<dbReference type="AlphaFoldDB" id="A0A413VGE7"/>
<comment type="caution">
    <text evidence="2">The sequence shown here is derived from an EMBL/GenBank/DDBJ whole genome shotgun (WGS) entry which is preliminary data.</text>
</comment>
<evidence type="ECO:0000256" key="1">
    <source>
        <dbReference type="SAM" id="SignalP"/>
    </source>
</evidence>
<evidence type="ECO:0000313" key="3">
    <source>
        <dbReference type="Proteomes" id="UP000284379"/>
    </source>
</evidence>
<feature type="signal peptide" evidence="1">
    <location>
        <begin position="1"/>
        <end position="20"/>
    </location>
</feature>
<keyword evidence="1" id="KW-0732">Signal</keyword>
<dbReference type="EMBL" id="QSGO01000018">
    <property type="protein sequence ID" value="RHB32692.1"/>
    <property type="molecule type" value="Genomic_DNA"/>
</dbReference>
<dbReference type="Proteomes" id="UP000284379">
    <property type="component" value="Unassembled WGS sequence"/>
</dbReference>
<proteinExistence type="predicted"/>
<sequence>MDKRICIGFLFSLFAITVFSQTEAPNDSIKLLVPAVPESRSPVHTDDSGFILPDATPDSHHASPVAADSMTMRIIIPEFVRTPWPKPRLGQDSNPWARDYNRYDNFILTPNSYISTYSTYNTYPTMGTHIDVGAAYTYQFNERWDVTGGIYTTKYTMPSFVHGSQFDAGFNGSFGYRINDWLKIRAVGQYSINGQRNAAHGYLTPMAPQSYYGVIMELKVTNWLELHGGMERVYDPMKMKWKTVPIAYPVFKIGGK</sequence>
<organism evidence="2 3">
    <name type="scientific">Bacteroides nordii</name>
    <dbReference type="NCBI Taxonomy" id="291645"/>
    <lineage>
        <taxon>Bacteria</taxon>
        <taxon>Pseudomonadati</taxon>
        <taxon>Bacteroidota</taxon>
        <taxon>Bacteroidia</taxon>
        <taxon>Bacteroidales</taxon>
        <taxon>Bacteroidaceae</taxon>
        <taxon>Bacteroides</taxon>
    </lineage>
</organism>
<name>A0A413VGE7_9BACE</name>
<gene>
    <name evidence="2" type="ORF">DW888_16875</name>
</gene>
<evidence type="ECO:0000313" key="2">
    <source>
        <dbReference type="EMBL" id="RHB32692.1"/>
    </source>
</evidence>